<dbReference type="PANTHER" id="PTHR45908">
    <property type="entry name" value="PROTEIN CBG11750-RELATED"/>
    <property type="match status" value="1"/>
</dbReference>
<feature type="domain" description="Fungal lipase-type" evidence="1">
    <location>
        <begin position="61"/>
        <end position="196"/>
    </location>
</feature>
<evidence type="ECO:0000313" key="2">
    <source>
        <dbReference type="EMBL" id="CAD5223412.1"/>
    </source>
</evidence>
<dbReference type="AlphaFoldDB" id="A0A811L8E3"/>
<dbReference type="Proteomes" id="UP000783686">
    <property type="component" value="Unassembled WGS sequence"/>
</dbReference>
<dbReference type="CDD" id="cd00519">
    <property type="entry name" value="Lipase_3"/>
    <property type="match status" value="1"/>
</dbReference>
<organism evidence="2 3">
    <name type="scientific">Bursaphelenchus okinawaensis</name>
    <dbReference type="NCBI Taxonomy" id="465554"/>
    <lineage>
        <taxon>Eukaryota</taxon>
        <taxon>Metazoa</taxon>
        <taxon>Ecdysozoa</taxon>
        <taxon>Nematoda</taxon>
        <taxon>Chromadorea</taxon>
        <taxon>Rhabditida</taxon>
        <taxon>Tylenchina</taxon>
        <taxon>Tylenchomorpha</taxon>
        <taxon>Aphelenchoidea</taxon>
        <taxon>Aphelenchoididae</taxon>
        <taxon>Bursaphelenchus</taxon>
    </lineage>
</organism>
<name>A0A811L8E3_9BILA</name>
<dbReference type="SUPFAM" id="SSF53474">
    <property type="entry name" value="alpha/beta-Hydrolases"/>
    <property type="match status" value="1"/>
</dbReference>
<dbReference type="GO" id="GO:0006629">
    <property type="term" value="P:lipid metabolic process"/>
    <property type="evidence" value="ECO:0007669"/>
    <property type="project" value="InterPro"/>
</dbReference>
<dbReference type="EMBL" id="CAJFDH010000005">
    <property type="protein sequence ID" value="CAD5223412.1"/>
    <property type="molecule type" value="Genomic_DNA"/>
</dbReference>
<reference evidence="2" key="1">
    <citation type="submission" date="2020-09" db="EMBL/GenBank/DDBJ databases">
        <authorList>
            <person name="Kikuchi T."/>
        </authorList>
    </citation>
    <scope>NUCLEOTIDE SEQUENCE</scope>
    <source>
        <strain evidence="2">SH1</strain>
    </source>
</reference>
<dbReference type="Proteomes" id="UP000614601">
    <property type="component" value="Unassembled WGS sequence"/>
</dbReference>
<gene>
    <name evidence="2" type="ORF">BOKJ2_LOCUS10182</name>
</gene>
<dbReference type="EMBL" id="CAJFCW020000005">
    <property type="protein sequence ID" value="CAG9117788.1"/>
    <property type="molecule type" value="Genomic_DNA"/>
</dbReference>
<dbReference type="Gene3D" id="3.40.50.1820">
    <property type="entry name" value="alpha/beta hydrolase"/>
    <property type="match status" value="1"/>
</dbReference>
<dbReference type="InterPro" id="IPR029058">
    <property type="entry name" value="AB_hydrolase_fold"/>
</dbReference>
<evidence type="ECO:0000259" key="1">
    <source>
        <dbReference type="Pfam" id="PF01764"/>
    </source>
</evidence>
<dbReference type="Pfam" id="PF01764">
    <property type="entry name" value="Lipase_3"/>
    <property type="match status" value="1"/>
</dbReference>
<accession>A0A811L8E3</accession>
<keyword evidence="3" id="KW-1185">Reference proteome</keyword>
<comment type="caution">
    <text evidence="2">The sequence shown here is derived from an EMBL/GenBank/DDBJ whole genome shotgun (WGS) entry which is preliminary data.</text>
</comment>
<proteinExistence type="predicted"/>
<sequence>MAKKLLVLSAAAYSKQPELCLKSHFDVVEMVNEVTVDCGRIFDHDCYAYVALLHTKKAIAIGYRGSTSAFQLLSQALSLARHKVHFLDGKGKINQYFYRAYQAIWDEMEAGVIESLKKYPDYNIWITGHSLGGALASLTSVYMIYNGTVKLSQTENYSFGQPRVGDKESADYFHQLVPNFYRVAHAKDIVTVLFPRRFDYRHFPTEVWYDNDMTENSSYVLCKTLTDPECYSEDRNNVEDHSYYFNVHIARYGKAGCPMLNLNTTDDDDYSSSTGSSFGYKIQSVFLTMMATIVNWLFLP</sequence>
<dbReference type="InterPro" id="IPR002921">
    <property type="entry name" value="Fungal_lipase-type"/>
</dbReference>
<evidence type="ECO:0000313" key="3">
    <source>
        <dbReference type="Proteomes" id="UP000614601"/>
    </source>
</evidence>
<dbReference type="OrthoDB" id="438440at2759"/>
<protein>
    <recommendedName>
        <fullName evidence="1">Fungal lipase-type domain-containing protein</fullName>
    </recommendedName>
</protein>